<keyword evidence="2" id="KW-1185">Reference proteome</keyword>
<evidence type="ECO:0000313" key="1">
    <source>
        <dbReference type="EMBL" id="GIY77907.1"/>
    </source>
</evidence>
<evidence type="ECO:0000313" key="2">
    <source>
        <dbReference type="Proteomes" id="UP001054945"/>
    </source>
</evidence>
<proteinExistence type="predicted"/>
<dbReference type="EMBL" id="BPLR01015696">
    <property type="protein sequence ID" value="GIY77907.1"/>
    <property type="molecule type" value="Genomic_DNA"/>
</dbReference>
<comment type="caution">
    <text evidence="1">The sequence shown here is derived from an EMBL/GenBank/DDBJ whole genome shotgun (WGS) entry which is preliminary data.</text>
</comment>
<reference evidence="1 2" key="1">
    <citation type="submission" date="2021-06" db="EMBL/GenBank/DDBJ databases">
        <title>Caerostris extrusa draft genome.</title>
        <authorList>
            <person name="Kono N."/>
            <person name="Arakawa K."/>
        </authorList>
    </citation>
    <scope>NUCLEOTIDE SEQUENCE [LARGE SCALE GENOMIC DNA]</scope>
</reference>
<dbReference type="AlphaFoldDB" id="A0AAV4W5A9"/>
<evidence type="ECO:0008006" key="3">
    <source>
        <dbReference type="Google" id="ProtNLM"/>
    </source>
</evidence>
<sequence>MNGVLLELMGCHVRYPPPPSHLPYRSLGLGGKTVDSVEVCGSATNKTAKVAQPVGELKKKACRIWQIYRRHFWLVNLEFGLIKQLGRITQRRRWNNVRCCYVDGLGHKHINLFRCVYTQTRRDSVDDDGGCARFNEVDIEIGVGIF</sequence>
<name>A0AAV4W5A9_CAEEX</name>
<organism evidence="1 2">
    <name type="scientific">Caerostris extrusa</name>
    <name type="common">Bark spider</name>
    <name type="synonym">Caerostris bankana</name>
    <dbReference type="NCBI Taxonomy" id="172846"/>
    <lineage>
        <taxon>Eukaryota</taxon>
        <taxon>Metazoa</taxon>
        <taxon>Ecdysozoa</taxon>
        <taxon>Arthropoda</taxon>
        <taxon>Chelicerata</taxon>
        <taxon>Arachnida</taxon>
        <taxon>Araneae</taxon>
        <taxon>Araneomorphae</taxon>
        <taxon>Entelegynae</taxon>
        <taxon>Araneoidea</taxon>
        <taxon>Araneidae</taxon>
        <taxon>Caerostris</taxon>
    </lineage>
</organism>
<accession>A0AAV4W5A9</accession>
<gene>
    <name evidence="1" type="ORF">CEXT_451631</name>
</gene>
<protein>
    <recommendedName>
        <fullName evidence="3">DDE Tnp4 domain-containing protein</fullName>
    </recommendedName>
</protein>
<dbReference type="Proteomes" id="UP001054945">
    <property type="component" value="Unassembled WGS sequence"/>
</dbReference>